<feature type="chain" id="PRO_5032970488" description="Thioredoxin domain-containing protein" evidence="5">
    <location>
        <begin position="22"/>
        <end position="191"/>
    </location>
</feature>
<feature type="domain" description="Thioredoxin" evidence="6">
    <location>
        <begin position="36"/>
        <end position="174"/>
    </location>
</feature>
<accession>A0A806KI85</accession>
<reference evidence="7" key="1">
    <citation type="submission" date="2012-03" db="EMBL/GenBank/DDBJ databases">
        <title>Functional metagenomics reveals considerable lignocellulase gene clusters in the gut microbiome of a wood-feeding higher termite.</title>
        <authorList>
            <person name="Liu N."/>
        </authorList>
    </citation>
    <scope>NUCLEOTIDE SEQUENCE</scope>
</reference>
<dbReference type="Gene3D" id="3.40.30.10">
    <property type="entry name" value="Glutaredoxin"/>
    <property type="match status" value="1"/>
</dbReference>
<dbReference type="PROSITE" id="PS51352">
    <property type="entry name" value="THIOREDOXIN_2"/>
    <property type="match status" value="1"/>
</dbReference>
<keyword evidence="2" id="KW-0201">Cytochrome c-type biogenesis</keyword>
<evidence type="ECO:0000256" key="4">
    <source>
        <dbReference type="ARBA" id="ARBA00023284"/>
    </source>
</evidence>
<evidence type="ECO:0000259" key="6">
    <source>
        <dbReference type="PROSITE" id="PS51352"/>
    </source>
</evidence>
<evidence type="ECO:0000256" key="3">
    <source>
        <dbReference type="ARBA" id="ARBA00023157"/>
    </source>
</evidence>
<keyword evidence="4" id="KW-0676">Redox-active center</keyword>
<protein>
    <recommendedName>
        <fullName evidence="6">Thioredoxin domain-containing protein</fullName>
    </recommendedName>
</protein>
<dbReference type="AlphaFoldDB" id="A0A806KI85"/>
<evidence type="ECO:0000256" key="2">
    <source>
        <dbReference type="ARBA" id="ARBA00022748"/>
    </source>
</evidence>
<dbReference type="EMBL" id="JQ844296">
    <property type="protein sequence ID" value="AGS54407.1"/>
    <property type="molecule type" value="Genomic_DNA"/>
</dbReference>
<keyword evidence="5" id="KW-0732">Signal</keyword>
<name>A0A806KI85_9BACT</name>
<dbReference type="InterPro" id="IPR013766">
    <property type="entry name" value="Thioredoxin_domain"/>
</dbReference>
<dbReference type="CDD" id="cd02966">
    <property type="entry name" value="TlpA_like_family"/>
    <property type="match status" value="1"/>
</dbReference>
<keyword evidence="3" id="KW-1015">Disulfide bond</keyword>
<evidence type="ECO:0000256" key="5">
    <source>
        <dbReference type="SAM" id="SignalP"/>
    </source>
</evidence>
<organism evidence="7">
    <name type="scientific">uncultured bacterium contig00104</name>
    <dbReference type="NCBI Taxonomy" id="1181571"/>
    <lineage>
        <taxon>Bacteria</taxon>
        <taxon>environmental samples</taxon>
    </lineage>
</organism>
<feature type="signal peptide" evidence="5">
    <location>
        <begin position="1"/>
        <end position="21"/>
    </location>
</feature>
<dbReference type="GO" id="GO:0016491">
    <property type="term" value="F:oxidoreductase activity"/>
    <property type="evidence" value="ECO:0007669"/>
    <property type="project" value="InterPro"/>
</dbReference>
<dbReference type="InterPro" id="IPR050553">
    <property type="entry name" value="Thioredoxin_ResA/DsbE_sf"/>
</dbReference>
<dbReference type="GO" id="GO:0016209">
    <property type="term" value="F:antioxidant activity"/>
    <property type="evidence" value="ECO:0007669"/>
    <property type="project" value="InterPro"/>
</dbReference>
<dbReference type="PANTHER" id="PTHR42852">
    <property type="entry name" value="THIOL:DISULFIDE INTERCHANGE PROTEIN DSBE"/>
    <property type="match status" value="1"/>
</dbReference>
<dbReference type="SUPFAM" id="SSF52833">
    <property type="entry name" value="Thioredoxin-like"/>
    <property type="match status" value="1"/>
</dbReference>
<dbReference type="GO" id="GO:0017004">
    <property type="term" value="P:cytochrome complex assembly"/>
    <property type="evidence" value="ECO:0007669"/>
    <property type="project" value="UniProtKB-KW"/>
</dbReference>
<dbReference type="GO" id="GO:0030313">
    <property type="term" value="C:cell envelope"/>
    <property type="evidence" value="ECO:0007669"/>
    <property type="project" value="UniProtKB-SubCell"/>
</dbReference>
<dbReference type="PANTHER" id="PTHR42852:SF6">
    <property type="entry name" value="THIOL:DISULFIDE INTERCHANGE PROTEIN DSBE"/>
    <property type="match status" value="1"/>
</dbReference>
<dbReference type="Pfam" id="PF00578">
    <property type="entry name" value="AhpC-TSA"/>
    <property type="match status" value="1"/>
</dbReference>
<sequence length="191" mass="21495">MESKMRITLFTMALLAAFAFAQPRPEYSNRLAMPEELRGDTIPDFYVLENDNVSGLYLEKLREKAKEFKAKRIVLSFFATRCVPCKEEFDLLKKNAGELKKQGVMVYLINVGEDIHAMGEKVASMVDKHAGTAFPYYFDPDGSSMRNFGLVNNEGEAIIPSTLILDSNFHALAVLVGEMGKDFPKILWGEL</sequence>
<dbReference type="InterPro" id="IPR036249">
    <property type="entry name" value="Thioredoxin-like_sf"/>
</dbReference>
<dbReference type="InterPro" id="IPR000866">
    <property type="entry name" value="AhpC/TSA"/>
</dbReference>
<proteinExistence type="predicted"/>
<evidence type="ECO:0000313" key="7">
    <source>
        <dbReference type="EMBL" id="AGS54407.1"/>
    </source>
</evidence>
<evidence type="ECO:0000256" key="1">
    <source>
        <dbReference type="ARBA" id="ARBA00004196"/>
    </source>
</evidence>
<comment type="subcellular location">
    <subcellularLocation>
        <location evidence="1">Cell envelope</location>
    </subcellularLocation>
</comment>